<name>A0A076EQK0_RHOOP</name>
<feature type="region of interest" description="Disordered" evidence="1">
    <location>
        <begin position="1"/>
        <end position="31"/>
    </location>
</feature>
<dbReference type="EMBL" id="CP008947">
    <property type="protein sequence ID" value="AII07478.1"/>
    <property type="molecule type" value="Genomic_DNA"/>
</dbReference>
<sequence length="152" mass="16612">MMHDENITHSGRGLGLSRPTADGGQPFDAPTRTPRLLLRARGEVSEGVDGAWWPRTTNLTTELHDLISALTDRVGTTERVAFDWNSLSISQRGIDRRDGVEVSGPDPDQPPDIMYVFGTDGRRLDILIVGPNTDADNAFEAMQRAVGLATDQ</sequence>
<accession>A0A076EQK0</accession>
<dbReference type="InterPro" id="IPR046036">
    <property type="entry name" value="DUF5994"/>
</dbReference>
<gene>
    <name evidence="2" type="ORF">EP51_23600</name>
</gene>
<dbReference type="AlphaFoldDB" id="A0A076EQK0"/>
<reference evidence="2 3" key="1">
    <citation type="submission" date="2014-07" db="EMBL/GenBank/DDBJ databases">
        <title>Genome Sequence of Rhodococcus opacus Strain R7, a Biodegrader of Mono- and Polycyclic Aromatic Hydrocarbons.</title>
        <authorList>
            <person name="Di Gennaro P."/>
            <person name="Zampolli J."/>
            <person name="Presti I."/>
            <person name="Cappelletti M."/>
            <person name="D'Ursi P."/>
            <person name="Orro A."/>
            <person name="Mezzelani A."/>
            <person name="Milanesi L."/>
        </authorList>
    </citation>
    <scope>NUCLEOTIDE SEQUENCE [LARGE SCALE GENOMIC DNA]</scope>
    <source>
        <strain evidence="2 3">R7</strain>
    </source>
</reference>
<dbReference type="Proteomes" id="UP000028488">
    <property type="component" value="Chromosome"/>
</dbReference>
<proteinExistence type="predicted"/>
<evidence type="ECO:0000256" key="1">
    <source>
        <dbReference type="SAM" id="MobiDB-lite"/>
    </source>
</evidence>
<organism evidence="2 3">
    <name type="scientific">Rhodococcus opacus</name>
    <name type="common">Nocardia opaca</name>
    <dbReference type="NCBI Taxonomy" id="37919"/>
    <lineage>
        <taxon>Bacteria</taxon>
        <taxon>Bacillati</taxon>
        <taxon>Actinomycetota</taxon>
        <taxon>Actinomycetes</taxon>
        <taxon>Mycobacteriales</taxon>
        <taxon>Nocardiaceae</taxon>
        <taxon>Rhodococcus</taxon>
    </lineage>
</organism>
<dbReference type="RefSeq" id="WP_037234806.1">
    <property type="nucleotide sequence ID" value="NZ_CP008947.1"/>
</dbReference>
<dbReference type="Pfam" id="PF19457">
    <property type="entry name" value="DUF5994"/>
    <property type="match status" value="1"/>
</dbReference>
<protein>
    <submittedName>
        <fullName evidence="2">Uncharacterized protein</fullName>
    </submittedName>
</protein>
<dbReference type="eggNOG" id="ENOG5031WZY">
    <property type="taxonomic scope" value="Bacteria"/>
</dbReference>
<evidence type="ECO:0000313" key="2">
    <source>
        <dbReference type="EMBL" id="AII07478.1"/>
    </source>
</evidence>
<evidence type="ECO:0000313" key="3">
    <source>
        <dbReference type="Proteomes" id="UP000028488"/>
    </source>
</evidence>